<proteinExistence type="predicted"/>
<dbReference type="VEuPathDB" id="MicrosporidiaDB:Eint_090230"/>
<gene>
    <name evidence="1" type="ORF">Eint_090230</name>
</gene>
<evidence type="ECO:0000313" key="2">
    <source>
        <dbReference type="Proteomes" id="UP000002313"/>
    </source>
</evidence>
<dbReference type="HOGENOM" id="CLU_082796_0_0_1"/>
<dbReference type="RefSeq" id="XP_003073513.1">
    <property type="nucleotide sequence ID" value="XM_003073467.1"/>
</dbReference>
<name>E0S960_ENCIT</name>
<keyword evidence="2" id="KW-1185">Reference proteome</keyword>
<dbReference type="OrthoDB" id="2190993at2759"/>
<organism evidence="1 2">
    <name type="scientific">Encephalitozoon intestinalis (strain ATCC 50506)</name>
    <name type="common">Microsporidian parasite</name>
    <name type="synonym">Septata intestinalis</name>
    <dbReference type="NCBI Taxonomy" id="876142"/>
    <lineage>
        <taxon>Eukaryota</taxon>
        <taxon>Fungi</taxon>
        <taxon>Fungi incertae sedis</taxon>
        <taxon>Microsporidia</taxon>
        <taxon>Unikaryonidae</taxon>
        <taxon>Encephalitozoon</taxon>
    </lineage>
</organism>
<dbReference type="KEGG" id="ein:Eint_090230"/>
<dbReference type="Proteomes" id="UP000002313">
    <property type="component" value="Chromosome IX"/>
</dbReference>
<evidence type="ECO:0000313" key="1">
    <source>
        <dbReference type="EMBL" id="ADM12153.1"/>
    </source>
</evidence>
<dbReference type="EMBL" id="CP001950">
    <property type="protein sequence ID" value="ADM12153.1"/>
    <property type="molecule type" value="Genomic_DNA"/>
</dbReference>
<dbReference type="InterPro" id="IPR031515">
    <property type="entry name" value="DUF5095"/>
</dbReference>
<dbReference type="GeneID" id="9698343"/>
<accession>E0S960</accession>
<reference evidence="1 2" key="2">
    <citation type="journal article" date="2012" name="Proc. Natl. Acad. Sci. U.S.A.">
        <title>Gain and loss of multiple functionally related, horizontally transferred genes in the reduced genomes of two microsporidian parasites.</title>
        <authorList>
            <person name="Pombert J.-F."/>
            <person name="Selman M."/>
            <person name="Burki F."/>
            <person name="Bardell F.T."/>
            <person name="Farinelli L."/>
            <person name="Solter L.F."/>
            <person name="Whitman D.W."/>
            <person name="Weiss L.M."/>
            <person name="Corradi N."/>
            <person name="Keeling P.J."/>
        </authorList>
    </citation>
    <scope>NUCLEOTIDE SEQUENCE [LARGE SCALE GENOMIC DNA]</scope>
    <source>
        <strain evidence="1 2">ATCC 50506</strain>
    </source>
</reference>
<dbReference type="AlphaFoldDB" id="E0S960"/>
<reference evidence="1 2" key="1">
    <citation type="journal article" date="2010" name="Nat. Commun.">
        <title>The complete sequence of the smallest known nuclear genome from the microsporidian Encephalitozoon intestinalis.</title>
        <authorList>
            <person name="Corradi N."/>
            <person name="Pombert J.-F."/>
            <person name="Farinelli L."/>
            <person name="Didier E.S."/>
            <person name="Keeling P.J."/>
        </authorList>
    </citation>
    <scope>NUCLEOTIDE SEQUENCE [LARGE SCALE GENOMIC DNA]</scope>
    <source>
        <strain evidence="1 2">ATCC 50506</strain>
    </source>
</reference>
<dbReference type="Pfam" id="PF17016">
    <property type="entry name" value="DUF5095"/>
    <property type="match status" value="1"/>
</dbReference>
<sequence>MEGTWNHNVKDEDGGKLNRSSGIDEKIDILSKVSDNPFDVLSRSLYKKIKISNEECPVGDNRMEDAIFEELLVRNKEKPKVEDEKILYGIFTSMVLMADIEIQAQEQKMYKFPFELETKNDGSPLFRRMYSEYLIAIKSAFREYKKNNTKFCVKLKNNFLLFDSCLKATAGLKKELIRNEIVFEEEGSFLIIKGLEIALVFDYIVNIPISSSFCIPFILSQNPFENGILFSVKLQKKRAIREGKRILYSYELLGPFWADDYKDLIPFCTKIT</sequence>
<protein>
    <submittedName>
        <fullName evidence="1">Uncharacterized protein</fullName>
    </submittedName>
</protein>